<evidence type="ECO:0008006" key="4">
    <source>
        <dbReference type="Google" id="ProtNLM"/>
    </source>
</evidence>
<sequence>MKPMRLVGLTASLMLLGACSAAGTATDSTSPATLVVGSRTYTLAPPSVSSTYPAMYFSTLQDVVTYADAVVTVKVAGVRQVPPSDEEKSLGEGVIGRNARVAVQSTHWARPGAPQPPASFEVSAGGWLFEDSNGSVKELRDTSQPWLTEGTEYVVPAVFTDFARQGNPRWELLTSSALNFVGDRLAMPEDMTASVAAQRDLIGKTPQEVLAILAATAPDKRADFALDPLERWQRRHS</sequence>
<comment type="caution">
    <text evidence="2">The sequence shown here is derived from an EMBL/GenBank/DDBJ whole genome shotgun (WGS) entry which is preliminary data.</text>
</comment>
<gene>
    <name evidence="2" type="ORF">GCM10009811_06570</name>
</gene>
<dbReference type="Proteomes" id="UP001499938">
    <property type="component" value="Unassembled WGS sequence"/>
</dbReference>
<evidence type="ECO:0000313" key="3">
    <source>
        <dbReference type="Proteomes" id="UP001499938"/>
    </source>
</evidence>
<protein>
    <recommendedName>
        <fullName evidence="4">Lipoprotein</fullName>
    </recommendedName>
</protein>
<evidence type="ECO:0000313" key="2">
    <source>
        <dbReference type="EMBL" id="GAA1783928.1"/>
    </source>
</evidence>
<keyword evidence="3" id="KW-1185">Reference proteome</keyword>
<reference evidence="3" key="1">
    <citation type="journal article" date="2019" name="Int. J. Syst. Evol. Microbiol.">
        <title>The Global Catalogue of Microorganisms (GCM) 10K type strain sequencing project: providing services to taxonomists for standard genome sequencing and annotation.</title>
        <authorList>
            <consortium name="The Broad Institute Genomics Platform"/>
            <consortium name="The Broad Institute Genome Sequencing Center for Infectious Disease"/>
            <person name="Wu L."/>
            <person name="Ma J."/>
        </authorList>
    </citation>
    <scope>NUCLEOTIDE SEQUENCE [LARGE SCALE GENOMIC DNA]</scope>
    <source>
        <strain evidence="3">JCM 15592</strain>
    </source>
</reference>
<name>A0ABP4XLG7_9MICO</name>
<dbReference type="PROSITE" id="PS51257">
    <property type="entry name" value="PROKAR_LIPOPROTEIN"/>
    <property type="match status" value="1"/>
</dbReference>
<evidence type="ECO:0000256" key="1">
    <source>
        <dbReference type="SAM" id="SignalP"/>
    </source>
</evidence>
<feature type="chain" id="PRO_5045628976" description="Lipoprotein" evidence="1">
    <location>
        <begin position="22"/>
        <end position="237"/>
    </location>
</feature>
<proteinExistence type="predicted"/>
<dbReference type="EMBL" id="BAAAPO010000010">
    <property type="protein sequence ID" value="GAA1783928.1"/>
    <property type="molecule type" value="Genomic_DNA"/>
</dbReference>
<feature type="signal peptide" evidence="1">
    <location>
        <begin position="1"/>
        <end position="21"/>
    </location>
</feature>
<accession>A0ABP4XLG7</accession>
<organism evidence="2 3">
    <name type="scientific">Nostocoides veronense</name>
    <dbReference type="NCBI Taxonomy" id="330836"/>
    <lineage>
        <taxon>Bacteria</taxon>
        <taxon>Bacillati</taxon>
        <taxon>Actinomycetota</taxon>
        <taxon>Actinomycetes</taxon>
        <taxon>Micrococcales</taxon>
        <taxon>Intrasporangiaceae</taxon>
        <taxon>Nostocoides</taxon>
    </lineage>
</organism>
<keyword evidence="1" id="KW-0732">Signal</keyword>
<dbReference type="RefSeq" id="WP_344081259.1">
    <property type="nucleotide sequence ID" value="NZ_BAAAPO010000010.1"/>
</dbReference>